<keyword evidence="2" id="KW-0687">Ribonucleoprotein</keyword>
<evidence type="ECO:0000313" key="4">
    <source>
        <dbReference type="Proteomes" id="UP001159641"/>
    </source>
</evidence>
<gene>
    <name evidence="3" type="ORF">J1605_011639</name>
</gene>
<dbReference type="InterPro" id="IPR039109">
    <property type="entry name" value="Ribosomal_eL30-like"/>
</dbReference>
<name>A0AB34GPL1_ESCRO</name>
<evidence type="ECO:0000256" key="1">
    <source>
        <dbReference type="ARBA" id="ARBA00022980"/>
    </source>
</evidence>
<comment type="caution">
    <text evidence="3">The sequence shown here is derived from an EMBL/GenBank/DDBJ whole genome shotgun (WGS) entry which is preliminary data.</text>
</comment>
<keyword evidence="1" id="KW-0689">Ribosomal protein</keyword>
<evidence type="ECO:0000313" key="3">
    <source>
        <dbReference type="EMBL" id="KAJ8780375.1"/>
    </source>
</evidence>
<dbReference type="EMBL" id="JAIQCJ010002160">
    <property type="protein sequence ID" value="KAJ8780375.1"/>
    <property type="molecule type" value="Genomic_DNA"/>
</dbReference>
<keyword evidence="4" id="KW-1185">Reference proteome</keyword>
<dbReference type="AlphaFoldDB" id="A0AB34GPL1"/>
<reference evidence="3 4" key="1">
    <citation type="submission" date="2022-11" db="EMBL/GenBank/DDBJ databases">
        <title>Whole genome sequence of Eschrichtius robustus ER-17-0199.</title>
        <authorList>
            <person name="Bruniche-Olsen A."/>
            <person name="Black A.N."/>
            <person name="Fields C.J."/>
            <person name="Walden K."/>
            <person name="Dewoody J.A."/>
        </authorList>
    </citation>
    <scope>NUCLEOTIDE SEQUENCE [LARGE SCALE GENOMIC DNA]</scope>
    <source>
        <strain evidence="3">ER-17-0199</strain>
        <tissue evidence="3">Blubber</tissue>
    </source>
</reference>
<organism evidence="3 4">
    <name type="scientific">Eschrichtius robustus</name>
    <name type="common">California gray whale</name>
    <name type="synonym">Eschrichtius gibbosus</name>
    <dbReference type="NCBI Taxonomy" id="9764"/>
    <lineage>
        <taxon>Eukaryota</taxon>
        <taxon>Metazoa</taxon>
        <taxon>Chordata</taxon>
        <taxon>Craniata</taxon>
        <taxon>Vertebrata</taxon>
        <taxon>Euteleostomi</taxon>
        <taxon>Mammalia</taxon>
        <taxon>Eutheria</taxon>
        <taxon>Laurasiatheria</taxon>
        <taxon>Artiodactyla</taxon>
        <taxon>Whippomorpha</taxon>
        <taxon>Cetacea</taxon>
        <taxon>Mysticeti</taxon>
        <taxon>Eschrichtiidae</taxon>
        <taxon>Eschrichtius</taxon>
    </lineage>
</organism>
<accession>A0AB34GPL1</accession>
<proteinExistence type="predicted"/>
<dbReference type="GO" id="GO:0005840">
    <property type="term" value="C:ribosome"/>
    <property type="evidence" value="ECO:0007669"/>
    <property type="project" value="UniProtKB-KW"/>
</dbReference>
<dbReference type="PANTHER" id="PTHR11449">
    <property type="entry name" value="RIBOSOMAL PROTEIN L30"/>
    <property type="match status" value="1"/>
</dbReference>
<dbReference type="InterPro" id="IPR029064">
    <property type="entry name" value="Ribosomal_eL30-like_sf"/>
</dbReference>
<dbReference type="Proteomes" id="UP001159641">
    <property type="component" value="Unassembled WGS sequence"/>
</dbReference>
<protein>
    <submittedName>
        <fullName evidence="3">Uncharacterized protein</fullName>
    </submittedName>
</protein>
<evidence type="ECO:0000256" key="2">
    <source>
        <dbReference type="ARBA" id="ARBA00023274"/>
    </source>
</evidence>
<sequence>MFRQGKEKLVILTNKRPALWKSETEYYTMLAQTGGHHYGGNNIELGTACGKYQSISTVLDSSIQHGSDSHVQRPCAQHCDLEPEQHACVCPVGTPPPPSCGEPYKAALPTACQGSGYYGGELTSLQSLVQ</sequence>
<dbReference type="Gene3D" id="3.30.1330.30">
    <property type="match status" value="1"/>
</dbReference>
<dbReference type="GO" id="GO:1990904">
    <property type="term" value="C:ribonucleoprotein complex"/>
    <property type="evidence" value="ECO:0007669"/>
    <property type="project" value="UniProtKB-KW"/>
</dbReference>
<dbReference type="SUPFAM" id="SSF55315">
    <property type="entry name" value="L30e-like"/>
    <property type="match status" value="1"/>
</dbReference>
<dbReference type="GO" id="GO:0003723">
    <property type="term" value="F:RNA binding"/>
    <property type="evidence" value="ECO:0007669"/>
    <property type="project" value="InterPro"/>
</dbReference>